<comment type="caution">
    <text evidence="2">The sequence shown here is derived from an EMBL/GenBank/DDBJ whole genome shotgun (WGS) entry which is preliminary data.</text>
</comment>
<dbReference type="Pfam" id="PF11074">
    <property type="entry name" value="DUF2779"/>
    <property type="match status" value="1"/>
</dbReference>
<sequence length="706" mass="84117">MKKKNKFSFNDFLIANTTRPWFIFNNIDEIDKNNKKILLNAENLFEFDEENVEEELDFLDFKIIEIEEIFEKHIIKNLDTETKKQLNKYPTYEKIDFLKKQLDNNQKLKKIIDDDEILKNINYLFSIFANLNMVAIGLDEVSNQAIAYLIDFYKKNYQISDQKIKFISLKNTLENRILETKKAIEEGYTLLINPIFEYQNCYSKVLFCDLKQNYFGNLNYSNKTKKKNILKAYFDYHIIKNYFDIKEIFILKPKFQKAKNIKKNKLDFLLSKYSSISKAGISIDKEKKNALSEDEINALYISDPNFEYSSKRKTKNSPKNNISILEHIKANMIFANYDFDEKKLADDHEKINSIYTCSFKEFLYLINNYNNLDVDWKITKDDFIDNFGANIWFLKIFNKAFPNYEFGSKNILKIISGVENKINSLQKKQIKEFYDNNLISIDPNIENLFEYKVITNKEINIAWFDFEGVSLPYPMMDNVAHWNQIISQTSIIKTKNNQIYQSNDFVYDPLNYDLNTYKKIVDDLYDKEISYYIIYNEGYEKTKLNEIKEKMWFYINKKQLSSNEYQEYCQKIDFIVNRLVDICKFFSPHGSQYFVRNRTINLGQIHGSYSIKKIEYFVTKNNLGKYLKHKIIPYSELNVKNGSLALLIATTRALGVIGDEEWKQKTSDLKKYCHNDVLAMLMTANLIEYLMNKKDEYFYNWKKYNC</sequence>
<accession>A0A318U9J2</accession>
<dbReference type="InterPro" id="IPR021301">
    <property type="entry name" value="DUF2779"/>
</dbReference>
<feature type="domain" description="DUF2779" evidence="1">
    <location>
        <begin position="463"/>
        <end position="610"/>
    </location>
</feature>
<name>A0A318U9J2_9BACT</name>
<dbReference type="NCBIfam" id="NF045869">
    <property type="entry name" value="UU173_fam"/>
    <property type="match status" value="1"/>
</dbReference>
<dbReference type="AlphaFoldDB" id="A0A318U9J2"/>
<evidence type="ECO:0000313" key="2">
    <source>
        <dbReference type="EMBL" id="PYF43153.1"/>
    </source>
</evidence>
<dbReference type="Proteomes" id="UP000247715">
    <property type="component" value="Unassembled WGS sequence"/>
</dbReference>
<evidence type="ECO:0000259" key="1">
    <source>
        <dbReference type="Pfam" id="PF11074"/>
    </source>
</evidence>
<dbReference type="EMBL" id="QKLP01000004">
    <property type="protein sequence ID" value="PYF43153.1"/>
    <property type="molecule type" value="Genomic_DNA"/>
</dbReference>
<gene>
    <name evidence="2" type="ORF">BCF88_10418</name>
</gene>
<reference evidence="2 3" key="1">
    <citation type="submission" date="2018-06" db="EMBL/GenBank/DDBJ databases">
        <title>Genomic Encyclopedia of Archaeal and Bacterial Type Strains, Phase II (KMG-II): from individual species to whole genera.</title>
        <authorList>
            <person name="Goeker M."/>
        </authorList>
    </citation>
    <scope>NUCLEOTIDE SEQUENCE [LARGE SCALE GENOMIC DNA]</scope>
    <source>
        <strain evidence="2 3">ATCC 29103</strain>
    </source>
</reference>
<evidence type="ECO:0000313" key="3">
    <source>
        <dbReference type="Proteomes" id="UP000247715"/>
    </source>
</evidence>
<protein>
    <submittedName>
        <fullName evidence="2">Uncharacterized protein DUF2779</fullName>
    </submittedName>
</protein>
<proteinExistence type="predicted"/>
<dbReference type="RefSeq" id="WP_110858230.1">
    <property type="nucleotide sequence ID" value="NZ_LS991949.1"/>
</dbReference>
<organism evidence="2 3">
    <name type="scientific">Metamycoplasma alkalescens</name>
    <dbReference type="NCBI Taxonomy" id="45363"/>
    <lineage>
        <taxon>Bacteria</taxon>
        <taxon>Bacillati</taxon>
        <taxon>Mycoplasmatota</taxon>
        <taxon>Mycoplasmoidales</taxon>
        <taxon>Metamycoplasmataceae</taxon>
        <taxon>Metamycoplasma</taxon>
    </lineage>
</organism>